<dbReference type="Pfam" id="PF00225">
    <property type="entry name" value="Kinesin"/>
    <property type="match status" value="1"/>
</dbReference>
<dbReference type="GO" id="GO:0008017">
    <property type="term" value="F:microtubule binding"/>
    <property type="evidence" value="ECO:0007669"/>
    <property type="project" value="InterPro"/>
</dbReference>
<comment type="caution">
    <text evidence="5">The sequence shown here is derived from an EMBL/GenBank/DDBJ whole genome shotgun (WGS) entry which is preliminary data.</text>
</comment>
<dbReference type="PANTHER" id="PTHR43036">
    <property type="entry name" value="OSJNBB0011N17.9 PROTEIN"/>
    <property type="match status" value="1"/>
</dbReference>
<evidence type="ECO:0000256" key="3">
    <source>
        <dbReference type="SAM" id="MobiDB-lite"/>
    </source>
</evidence>
<feature type="coiled-coil region" evidence="2">
    <location>
        <begin position="493"/>
        <end position="520"/>
    </location>
</feature>
<dbReference type="InterPro" id="IPR001752">
    <property type="entry name" value="Kinesin_motor_dom"/>
</dbReference>
<dbReference type="SUPFAM" id="SSF52540">
    <property type="entry name" value="P-loop containing nucleoside triphosphate hydrolases"/>
    <property type="match status" value="1"/>
</dbReference>
<dbReference type="GO" id="GO:0008757">
    <property type="term" value="F:S-adenosylmethionine-dependent methyltransferase activity"/>
    <property type="evidence" value="ECO:0007669"/>
    <property type="project" value="InterPro"/>
</dbReference>
<keyword evidence="1" id="KW-0505">Motor protein</keyword>
<gene>
    <name evidence="5" type="primary">unc-104</name>
    <name evidence="5" type="ORF">AK812_SmicGene13455</name>
</gene>
<feature type="region of interest" description="Disordered" evidence="3">
    <location>
        <begin position="1330"/>
        <end position="1360"/>
    </location>
</feature>
<feature type="compositionally biased region" description="Acidic residues" evidence="3">
    <location>
        <begin position="1332"/>
        <end position="1355"/>
    </location>
</feature>
<dbReference type="InterPro" id="IPR036961">
    <property type="entry name" value="Kinesin_motor_dom_sf"/>
</dbReference>
<dbReference type="Gene3D" id="3.40.50.150">
    <property type="entry name" value="Vaccinia Virus protein VP39"/>
    <property type="match status" value="2"/>
</dbReference>
<dbReference type="SMART" id="SM00129">
    <property type="entry name" value="KISc"/>
    <property type="match status" value="1"/>
</dbReference>
<feature type="compositionally biased region" description="Low complexity" evidence="3">
    <location>
        <begin position="2087"/>
        <end position="2097"/>
    </location>
</feature>
<dbReference type="Proteomes" id="UP000186817">
    <property type="component" value="Unassembled WGS sequence"/>
</dbReference>
<dbReference type="SUPFAM" id="SSF53335">
    <property type="entry name" value="S-adenosyl-L-methionine-dependent methyltransferases"/>
    <property type="match status" value="1"/>
</dbReference>
<name>A0A1Q9E848_SYMMI</name>
<keyword evidence="1" id="KW-0067">ATP-binding</keyword>
<dbReference type="PANTHER" id="PTHR43036:SF2">
    <property type="entry name" value="OS04G0481300 PROTEIN"/>
    <property type="match status" value="1"/>
</dbReference>
<dbReference type="GO" id="GO:0003777">
    <property type="term" value="F:microtubule motor activity"/>
    <property type="evidence" value="ECO:0007669"/>
    <property type="project" value="InterPro"/>
</dbReference>
<dbReference type="EMBL" id="LSRX01000232">
    <property type="protein sequence ID" value="OLQ03593.1"/>
    <property type="molecule type" value="Genomic_DNA"/>
</dbReference>
<evidence type="ECO:0000256" key="2">
    <source>
        <dbReference type="SAM" id="Coils"/>
    </source>
</evidence>
<evidence type="ECO:0000259" key="4">
    <source>
        <dbReference type="PROSITE" id="PS50067"/>
    </source>
</evidence>
<protein>
    <submittedName>
        <fullName evidence="5">Kinesin-like protein</fullName>
    </submittedName>
</protein>
<feature type="region of interest" description="Disordered" evidence="3">
    <location>
        <begin position="1572"/>
        <end position="1591"/>
    </location>
</feature>
<accession>A0A1Q9E848</accession>
<keyword evidence="1" id="KW-0547">Nucleotide-binding</keyword>
<keyword evidence="2" id="KW-0175">Coiled coil</keyword>
<evidence type="ECO:0000313" key="5">
    <source>
        <dbReference type="EMBL" id="OLQ03593.1"/>
    </source>
</evidence>
<keyword evidence="6" id="KW-1185">Reference proteome</keyword>
<reference evidence="5 6" key="1">
    <citation type="submission" date="2016-02" db="EMBL/GenBank/DDBJ databases">
        <title>Genome analysis of coral dinoflagellate symbionts highlights evolutionary adaptations to a symbiotic lifestyle.</title>
        <authorList>
            <person name="Aranda M."/>
            <person name="Li Y."/>
            <person name="Liew Y.J."/>
            <person name="Baumgarten S."/>
            <person name="Simakov O."/>
            <person name="Wilson M."/>
            <person name="Piel J."/>
            <person name="Ashoor H."/>
            <person name="Bougouffa S."/>
            <person name="Bajic V.B."/>
            <person name="Ryu T."/>
            <person name="Ravasi T."/>
            <person name="Bayer T."/>
            <person name="Micklem G."/>
            <person name="Kim H."/>
            <person name="Bhak J."/>
            <person name="Lajeunesse T.C."/>
            <person name="Voolstra C.R."/>
        </authorList>
    </citation>
    <scope>NUCLEOTIDE SEQUENCE [LARGE SCALE GENOMIC DNA]</scope>
    <source>
        <strain evidence="5 6">CCMP2467</strain>
    </source>
</reference>
<organism evidence="5 6">
    <name type="scientific">Symbiodinium microadriaticum</name>
    <name type="common">Dinoflagellate</name>
    <name type="synonym">Zooxanthella microadriatica</name>
    <dbReference type="NCBI Taxonomy" id="2951"/>
    <lineage>
        <taxon>Eukaryota</taxon>
        <taxon>Sar</taxon>
        <taxon>Alveolata</taxon>
        <taxon>Dinophyceae</taxon>
        <taxon>Suessiales</taxon>
        <taxon>Symbiodiniaceae</taxon>
        <taxon>Symbiodinium</taxon>
    </lineage>
</organism>
<dbReference type="PROSITE" id="PS50067">
    <property type="entry name" value="KINESIN_MOTOR_2"/>
    <property type="match status" value="1"/>
</dbReference>
<proteinExistence type="inferred from homology"/>
<feature type="region of interest" description="Disordered" evidence="3">
    <location>
        <begin position="2073"/>
        <end position="2115"/>
    </location>
</feature>
<dbReference type="GO" id="GO:0007018">
    <property type="term" value="P:microtubule-based movement"/>
    <property type="evidence" value="ECO:0007669"/>
    <property type="project" value="InterPro"/>
</dbReference>
<sequence length="2983" mass="325808">MSAAWLRVADACAEGCGDALQVATALEQLEASNALWRELRHETWERLRVADARLRSFSMDEIARVRSCGESSPLTALAVDLLRPPWLQMPQRVADAVHRFEQDDSPELPDAKCRKRSADAPTEVLCTVDCHPDMDDRDLCWHCWHRDECNGRPDEIQELLAAARRLGAGAALGHRARLAEQRWEYPGRLASALLALLARGRDDKGKAQVLVLGGLGVSAVAAARCGASVQVVEPNPTARSALCNVFRANKVTELVSVIPDVAASSSFDICAVEGLEPDGLLGCGVLAVLQQLQPKLAGAQVLPSSLHLEVALAASRLVTAAGIAEGAILEPFAESHGGLAPVPLALQQSAAALRPVQLSEFRPAWTFQSEATTSATQSSIKLRLLKEAQADSLLLRFHVSFGELGEGPPFDLGIGEEGACDLTSAPSRFRPAHCGATHWVQALAGIGPYEAPDGASSLGVRVRTDGVTFTWTPVGFDTIRPALPEAPEESSDVAAWRSEVAEASRQLQDLENSLDRIGDVARLQALQSAALALAAQPGMIGLEATPDVVVPTVEKELANASGAVSQNAARGGVWGSTLEAEEEVKSEAAAWRDRVCKYLSGPSTALLGGVFHVVDARDFARKLSAEEVFIQRRLETLLASNSPWLPADDRLVQAAALRARPKRYVLVVADCAQLSLGGSRRFLHQFYVLPFVAQQRRAFLRRKLMQEVSAAAEAIEGECPVQISVLLADSEQFYHSWEFWRHFWSCTASDGQLKLLEGSDAGSLARHSFCQMVQNANAAERVWLSLNRNTNARLRVPSANVSGALSSVTTCSGSSCEGRMAVPTGVRVAVRIRPLLAREAGQRQGVRSYPSQSKIVLTGLDRGQEKCFIVDSILDSRPPMERSSGGQTGSRTTSRESFPMDGSQEAVYEAVGAEIVRKAVEGYNACMLAYGHTGSGKTYTVMGSEFTRDLEPDDLSPLQCDAKPVKGTGTPRTSVREKVSASPLEKGPADSSFDMDVGFGSGLVPRTLEAIFNALSEEPDTVCVASFYEIHNERIRDLLAPATPKEAPAWQDGGSGGQPRNGRVHGKTIVHFHPRFGAFVAGVEEVPCDDVQEALRLVSFGLQVRTTAATMLNDRSSRNSHTAVVGTISPAQISFEDSLATLRFCESVKQVRTKPALPVSHREDVVMELQDEVRRLELELLRARSGRAIVERQLGEAQASSAQSSFCMGLCPSRSRPGGAAEPLMAGAVNVGGCPSAASTSSGKGKVKSLKLCGPSKIQVLRGQLRGRKVALICCSEAHEDAIDITRKDGIVDKYEDWIQLAGADASGFNIANAWKSKVGVSLEKAKQWAEETLDEAEESEEDDSDSETESEEKDDLTPENKVEKDGAILVFNADGGKKKGKGSAYIFLRGTERHPRYALPPSCVAFEWGDLDEEARHFCRRRKDGQDMPVDELDALLERRKAQRRTEGLEIFDDWLVRHIESSNIPIEVVLEAPIPADEVELHIEEGVPSAPLAHQSLRRLELDSDSDSEDENDGGSDAYIDYLRRRLQSILPRERLHCMDPRELGEGSEDLDLRESFRRLRVDPLMKDAEEEELSKAAPRATQDSTRPPALPSFESFFGAAADLLYYHPEVKADYAPFLARCVKSPEKLRSFFDRLFFGTVQEACEELQLDEQTRPLARIRSLAYEESPGATLQRRPHERPPIAVKALPVDCYLKAGGSSPPRTWVSGLAERVARAGGEAFVSAAQAAYGIQVEQLLADPKNADEDGDYFEAWLREVFPDIYADVDSSDPAELRKLDFAPSEKRPNSKKHRHKLKDITIPSFADAFAELERFDPDERISTRRERVLAKILIDAFLLCIVDVAAVLRTAEAILKAPEESQLILVLYAGGTHIQHQVKFWQAQGFSSKALPNKGVLGQDDYEEFEPRGLDVPACLRDLAQLFPAMMEHYRCSWKQALEMSGHAELAKVRREAQDAVQLPGVPSFAASGSGNWSPCSGTPGSAEVPLASATGGGSVPASPASRLWRLAEAGTGGPPAFHREETAETAEAGDGDVSPSAGSAGHLSRSTSAEPRHVPPLPLSLVEAQVAKPAEASAARLPSVGSDASSRRPSPCSPTRSVLSRFRSADSPTGRDSQNALCDVDRAFWSPQPDTPSLSSLPSTPRLQTRQIGFQQLQQQPRLLLRSGAAAHPSSSAALPGARGLPRPSVVYGLTDSYAPQVVSRLLASSAPAELSGCQVLSVPAPVPAENELMRACEQSLAEAERSNDWRKQELAVTLRHLRSQLLDINASTLFDLNVPWLCCLAAPAAQARALLTQRLYAPRASVTPAPRSRAPDSWQQGLCVAAMGVGYWTARDSKRPGNAKTAKKAKGGWPGSFVVAGDAPELLRKVQWPAEWPYTEADFARQDESSDNGFYSQPRICTHVDDNFIATLTKHYGEVFPLFPNARILDICSSWISHYPTEKTWSHVSITGMNEYELAQNKQADDYTVRDLNDNPKLPYDDSSFDIVTCTVSFDYLNKPLEVMKEVGRVLKPGGMVILSTSNRCFPTKAVNIWLQTGDLEHDHVVTLDAARENQPALLREGVQRTEAPTAEAAPAAIDVEEFEEDKEQAAGVGPMQEMLSSFGCLIVGLERKEGFRRTLDCRSARLFALITAVVVDVGPWLNIQLYPRTSDHLVRKKLHNKLAQLQLQVQADCIEDMEPDRLKFHDEAMQDLASASQFAGKFPVPVWRAAELQVHARMVPVQGMWERWESAFQAIHPVLLKPSLDPGLELTLQRLVTMGPEAIAGIRSRVIADIRARWDEAFNPILAPCCGYPDRDSFEEASTKGFPVTREMGNTPGWRPRLHDKYTAPISGDTFAVLNRAYVFEELQKGRLAPEWSSLLAEILDEVRVGRMKGPFEARRIGHEGAFSVTQVDSDGAKKDCLEPEVELPSETFVRAIRLWHGCCVIVDPSGRAYGSNRRFFQDVGDELHYAGSFEEPEALDLSSPLCRLGFQDPVHVIRAKKKST</sequence>
<feature type="region of interest" description="Disordered" evidence="3">
    <location>
        <begin position="1967"/>
        <end position="1998"/>
    </location>
</feature>
<feature type="compositionally biased region" description="Polar residues" evidence="3">
    <location>
        <begin position="2106"/>
        <end position="2115"/>
    </location>
</feature>
<feature type="compositionally biased region" description="Low complexity" evidence="3">
    <location>
        <begin position="881"/>
        <end position="897"/>
    </location>
</feature>
<feature type="binding site" evidence="1">
    <location>
        <begin position="931"/>
        <end position="938"/>
    </location>
    <ligand>
        <name>ATP</name>
        <dbReference type="ChEBI" id="CHEBI:30616"/>
    </ligand>
</feature>
<feature type="region of interest" description="Disordered" evidence="3">
    <location>
        <begin position="876"/>
        <end position="901"/>
    </location>
</feature>
<comment type="similarity">
    <text evidence="1">Belongs to the TRAFAC class myosin-kinesin ATPase superfamily. Kinesin family.</text>
</comment>
<dbReference type="GO" id="GO:0005524">
    <property type="term" value="F:ATP binding"/>
    <property type="evidence" value="ECO:0007669"/>
    <property type="project" value="UniProtKB-UniRule"/>
</dbReference>
<dbReference type="Pfam" id="PF08241">
    <property type="entry name" value="Methyltransf_11"/>
    <property type="match status" value="1"/>
</dbReference>
<evidence type="ECO:0000313" key="6">
    <source>
        <dbReference type="Proteomes" id="UP000186817"/>
    </source>
</evidence>
<feature type="region of interest" description="Disordered" evidence="3">
    <location>
        <begin position="955"/>
        <end position="987"/>
    </location>
</feature>
<dbReference type="PRINTS" id="PR00380">
    <property type="entry name" value="KINESINHEAVY"/>
</dbReference>
<feature type="domain" description="Kinesin motor" evidence="4">
    <location>
        <begin position="825"/>
        <end position="1118"/>
    </location>
</feature>
<feature type="coiled-coil region" evidence="2">
    <location>
        <begin position="1159"/>
        <end position="1186"/>
    </location>
</feature>
<dbReference type="InterPro" id="IPR013216">
    <property type="entry name" value="Methyltransf_11"/>
</dbReference>
<dbReference type="InterPro" id="IPR029063">
    <property type="entry name" value="SAM-dependent_MTases_sf"/>
</dbReference>
<dbReference type="InterPro" id="IPR027417">
    <property type="entry name" value="P-loop_NTPase"/>
</dbReference>
<evidence type="ECO:0000256" key="1">
    <source>
        <dbReference type="PROSITE-ProRule" id="PRU00283"/>
    </source>
</evidence>
<feature type="region of interest" description="Disordered" evidence="3">
    <location>
        <begin position="2022"/>
        <end position="2055"/>
    </location>
</feature>
<dbReference type="OrthoDB" id="410301at2759"/>
<dbReference type="Gene3D" id="3.40.850.10">
    <property type="entry name" value="Kinesin motor domain"/>
    <property type="match status" value="2"/>
</dbReference>
<feature type="compositionally biased region" description="Polar residues" evidence="3">
    <location>
        <begin position="1967"/>
        <end position="1979"/>
    </location>
</feature>